<dbReference type="AlphaFoldDB" id="A0A3C1KE21"/>
<organism evidence="2 3">
    <name type="scientific">Microbacterium ginsengisoli</name>
    <dbReference type="NCBI Taxonomy" id="400772"/>
    <lineage>
        <taxon>Bacteria</taxon>
        <taxon>Bacillati</taxon>
        <taxon>Actinomycetota</taxon>
        <taxon>Actinomycetes</taxon>
        <taxon>Micrococcales</taxon>
        <taxon>Microbacteriaceae</taxon>
        <taxon>Microbacterium</taxon>
    </lineage>
</organism>
<evidence type="ECO:0000256" key="1">
    <source>
        <dbReference type="SAM" id="MobiDB-lite"/>
    </source>
</evidence>
<gene>
    <name evidence="2" type="ORF">DCP95_10220</name>
</gene>
<evidence type="ECO:0000313" key="3">
    <source>
        <dbReference type="Proteomes" id="UP000257479"/>
    </source>
</evidence>
<name>A0A3C1KE21_9MICO</name>
<reference evidence="2 3" key="1">
    <citation type="journal article" date="2018" name="Nat. Biotechnol.">
        <title>A standardized bacterial taxonomy based on genome phylogeny substantially revises the tree of life.</title>
        <authorList>
            <person name="Parks D.H."/>
            <person name="Chuvochina M."/>
            <person name="Waite D.W."/>
            <person name="Rinke C."/>
            <person name="Skarshewski A."/>
            <person name="Chaumeil P.A."/>
            <person name="Hugenholtz P."/>
        </authorList>
    </citation>
    <scope>NUCLEOTIDE SEQUENCE [LARGE SCALE GENOMIC DNA]</scope>
    <source>
        <strain evidence="2">UBA9152</strain>
    </source>
</reference>
<proteinExistence type="predicted"/>
<comment type="caution">
    <text evidence="2">The sequence shown here is derived from an EMBL/GenBank/DDBJ whole genome shotgun (WGS) entry which is preliminary data.</text>
</comment>
<evidence type="ECO:0000313" key="2">
    <source>
        <dbReference type="EMBL" id="HAN24930.1"/>
    </source>
</evidence>
<sequence length="117" mass="12966">MQLTALLTEPWAERFLANTRVGRMPVAALVEAAVTAVDTRSRHDLAAIRESFRSRDREALITLNRSVRLRHGRSPGLGELGARILGIAPRVSATFLRHADARRPPGQREHAPRSRAS</sequence>
<dbReference type="Proteomes" id="UP000257479">
    <property type="component" value="Unassembled WGS sequence"/>
</dbReference>
<protein>
    <submittedName>
        <fullName evidence="2">Uncharacterized protein</fullName>
    </submittedName>
</protein>
<accession>A0A3C1KE21</accession>
<dbReference type="EMBL" id="DMNG01000172">
    <property type="protein sequence ID" value="HAN24930.1"/>
    <property type="molecule type" value="Genomic_DNA"/>
</dbReference>
<feature type="region of interest" description="Disordered" evidence="1">
    <location>
        <begin position="97"/>
        <end position="117"/>
    </location>
</feature>